<dbReference type="EMBL" id="LT629709">
    <property type="protein sequence ID" value="SDP63565.1"/>
    <property type="molecule type" value="Genomic_DNA"/>
</dbReference>
<organism evidence="1 2">
    <name type="scientific">Pseudomonas reinekei</name>
    <dbReference type="NCBI Taxonomy" id="395598"/>
    <lineage>
        <taxon>Bacteria</taxon>
        <taxon>Pseudomonadati</taxon>
        <taxon>Pseudomonadota</taxon>
        <taxon>Gammaproteobacteria</taxon>
        <taxon>Pseudomonadales</taxon>
        <taxon>Pseudomonadaceae</taxon>
        <taxon>Pseudomonas</taxon>
    </lineage>
</organism>
<reference evidence="1 2" key="1">
    <citation type="submission" date="2016-10" db="EMBL/GenBank/DDBJ databases">
        <authorList>
            <person name="de Groot N.N."/>
        </authorList>
    </citation>
    <scope>NUCLEOTIDE SEQUENCE [LARGE SCALE GENOMIC DNA]</scope>
    <source>
        <strain evidence="1 2">BS3776</strain>
    </source>
</reference>
<name>A0A1H0UC31_PSERE</name>
<proteinExistence type="predicted"/>
<accession>A0A1H0UC31</accession>
<gene>
    <name evidence="1" type="ORF">SAMN04490202_5273</name>
</gene>
<dbReference type="AlphaFoldDB" id="A0A1H0UC31"/>
<evidence type="ECO:0000313" key="2">
    <source>
        <dbReference type="Proteomes" id="UP000198549"/>
    </source>
</evidence>
<evidence type="ECO:0000313" key="1">
    <source>
        <dbReference type="EMBL" id="SDP63565.1"/>
    </source>
</evidence>
<sequence length="54" mass="6487">MDLYKDEVLFWDEFVLRYLHREYSGLASVDYLQGAAYLADQMILERRKRTVLEG</sequence>
<dbReference type="Proteomes" id="UP000198549">
    <property type="component" value="Chromosome I"/>
</dbReference>
<protein>
    <submittedName>
        <fullName evidence="1">Uncharacterized protein</fullName>
    </submittedName>
</protein>
<dbReference type="RefSeq" id="WP_157720463.1">
    <property type="nucleotide sequence ID" value="NZ_LT629709.1"/>
</dbReference>